<protein>
    <submittedName>
        <fullName evidence="1">Uncharacterized protein</fullName>
    </submittedName>
</protein>
<name>A0A6C0KDW6_9ZZZZ</name>
<dbReference type="EMBL" id="MN740841">
    <property type="protein sequence ID" value="QHU14518.1"/>
    <property type="molecule type" value="Genomic_DNA"/>
</dbReference>
<sequence>MHQVKVEETKDGGRRELWNVAGPVDVRYDFHNGKLLAETWLKNGKQHRDRKKPAETKWFESGTLSGLSYYKDGNLHRDNKLPAYVRLWETGRPKRIEWWVNGRMHHVGGPVLAVFDSAGKPTRQEWGINGYLHRPDGPAVVTPKTNTWYIDGQRVPPRKALVSGRRKVMNAARVTQLLKPAGVTRAGLGNDNLAEVYKFL</sequence>
<reference evidence="1" key="1">
    <citation type="journal article" date="2020" name="Nature">
        <title>Giant virus diversity and host interactions through global metagenomics.</title>
        <authorList>
            <person name="Schulz F."/>
            <person name="Roux S."/>
            <person name="Paez-Espino D."/>
            <person name="Jungbluth S."/>
            <person name="Walsh D.A."/>
            <person name="Denef V.J."/>
            <person name="McMahon K.D."/>
            <person name="Konstantinidis K.T."/>
            <person name="Eloe-Fadrosh E.A."/>
            <person name="Kyrpides N.C."/>
            <person name="Woyke T."/>
        </authorList>
    </citation>
    <scope>NUCLEOTIDE SEQUENCE</scope>
    <source>
        <strain evidence="1">GVMAG-S-1102113-118</strain>
    </source>
</reference>
<organism evidence="1">
    <name type="scientific">viral metagenome</name>
    <dbReference type="NCBI Taxonomy" id="1070528"/>
    <lineage>
        <taxon>unclassified sequences</taxon>
        <taxon>metagenomes</taxon>
        <taxon>organismal metagenomes</taxon>
    </lineage>
</organism>
<evidence type="ECO:0000313" key="1">
    <source>
        <dbReference type="EMBL" id="QHU14518.1"/>
    </source>
</evidence>
<dbReference type="AlphaFoldDB" id="A0A6C0KDW6"/>
<proteinExistence type="predicted"/>
<accession>A0A6C0KDW6</accession>